<evidence type="ECO:0000313" key="3">
    <source>
        <dbReference type="Proteomes" id="UP000828390"/>
    </source>
</evidence>
<evidence type="ECO:0000313" key="2">
    <source>
        <dbReference type="EMBL" id="KAH3855514.1"/>
    </source>
</evidence>
<evidence type="ECO:0000256" key="1">
    <source>
        <dbReference type="SAM" id="SignalP"/>
    </source>
</evidence>
<gene>
    <name evidence="2" type="ORF">DPMN_098082</name>
</gene>
<reference evidence="2" key="2">
    <citation type="submission" date="2020-11" db="EMBL/GenBank/DDBJ databases">
        <authorList>
            <person name="McCartney M.A."/>
            <person name="Auch B."/>
            <person name="Kono T."/>
            <person name="Mallez S."/>
            <person name="Becker A."/>
            <person name="Gohl D.M."/>
            <person name="Silverstein K.A.T."/>
            <person name="Koren S."/>
            <person name="Bechman K.B."/>
            <person name="Herman A."/>
            <person name="Abrahante J.E."/>
            <person name="Garbe J."/>
        </authorList>
    </citation>
    <scope>NUCLEOTIDE SEQUENCE</scope>
    <source>
        <strain evidence="2">Duluth1</strain>
        <tissue evidence="2">Whole animal</tissue>
    </source>
</reference>
<feature type="chain" id="PRO_5038942523" description="Reverse transcriptase domain-containing protein" evidence="1">
    <location>
        <begin position="17"/>
        <end position="112"/>
    </location>
</feature>
<protein>
    <recommendedName>
        <fullName evidence="4">Reverse transcriptase domain-containing protein</fullName>
    </recommendedName>
</protein>
<proteinExistence type="predicted"/>
<comment type="caution">
    <text evidence="2">The sequence shown here is derived from an EMBL/GenBank/DDBJ whole genome shotgun (WGS) entry which is preliminary data.</text>
</comment>
<dbReference type="EMBL" id="JAIWYP010000003">
    <property type="protein sequence ID" value="KAH3855514.1"/>
    <property type="molecule type" value="Genomic_DNA"/>
</dbReference>
<sequence length="112" mass="12761">MLLSLIFPVLAGHRLGRVNTSKDQKRNGIQLILWKQLDDFDFADDLALPSHTQQIHDNTNMLAENSARLGLTINRGKINDTHIKVQGKALEEVDSFTYLGSILEMEERLQKF</sequence>
<dbReference type="AlphaFoldDB" id="A0A9D4LCX4"/>
<keyword evidence="1" id="KW-0732">Signal</keyword>
<evidence type="ECO:0008006" key="4">
    <source>
        <dbReference type="Google" id="ProtNLM"/>
    </source>
</evidence>
<dbReference type="Proteomes" id="UP000828390">
    <property type="component" value="Unassembled WGS sequence"/>
</dbReference>
<keyword evidence="3" id="KW-1185">Reference proteome</keyword>
<name>A0A9D4LCX4_DREPO</name>
<reference evidence="2" key="1">
    <citation type="journal article" date="2019" name="bioRxiv">
        <title>The Genome of the Zebra Mussel, Dreissena polymorpha: A Resource for Invasive Species Research.</title>
        <authorList>
            <person name="McCartney M.A."/>
            <person name="Auch B."/>
            <person name="Kono T."/>
            <person name="Mallez S."/>
            <person name="Zhang Y."/>
            <person name="Obille A."/>
            <person name="Becker A."/>
            <person name="Abrahante J.E."/>
            <person name="Garbe J."/>
            <person name="Badalamenti J.P."/>
            <person name="Herman A."/>
            <person name="Mangelson H."/>
            <person name="Liachko I."/>
            <person name="Sullivan S."/>
            <person name="Sone E.D."/>
            <person name="Koren S."/>
            <person name="Silverstein K.A.T."/>
            <person name="Beckman K.B."/>
            <person name="Gohl D.M."/>
        </authorList>
    </citation>
    <scope>NUCLEOTIDE SEQUENCE</scope>
    <source>
        <strain evidence="2">Duluth1</strain>
        <tissue evidence="2">Whole animal</tissue>
    </source>
</reference>
<accession>A0A9D4LCX4</accession>
<feature type="signal peptide" evidence="1">
    <location>
        <begin position="1"/>
        <end position="16"/>
    </location>
</feature>
<organism evidence="2 3">
    <name type="scientific">Dreissena polymorpha</name>
    <name type="common">Zebra mussel</name>
    <name type="synonym">Mytilus polymorpha</name>
    <dbReference type="NCBI Taxonomy" id="45954"/>
    <lineage>
        <taxon>Eukaryota</taxon>
        <taxon>Metazoa</taxon>
        <taxon>Spiralia</taxon>
        <taxon>Lophotrochozoa</taxon>
        <taxon>Mollusca</taxon>
        <taxon>Bivalvia</taxon>
        <taxon>Autobranchia</taxon>
        <taxon>Heteroconchia</taxon>
        <taxon>Euheterodonta</taxon>
        <taxon>Imparidentia</taxon>
        <taxon>Neoheterodontei</taxon>
        <taxon>Myida</taxon>
        <taxon>Dreissenoidea</taxon>
        <taxon>Dreissenidae</taxon>
        <taxon>Dreissena</taxon>
    </lineage>
</organism>